<dbReference type="CDD" id="cd07012">
    <property type="entry name" value="PBP2_Bug_TTT"/>
    <property type="match status" value="1"/>
</dbReference>
<organism evidence="2 3">
    <name type="scientific">Acuticoccus mangrovi</name>
    <dbReference type="NCBI Taxonomy" id="2796142"/>
    <lineage>
        <taxon>Bacteria</taxon>
        <taxon>Pseudomonadati</taxon>
        <taxon>Pseudomonadota</taxon>
        <taxon>Alphaproteobacteria</taxon>
        <taxon>Hyphomicrobiales</taxon>
        <taxon>Amorphaceae</taxon>
        <taxon>Acuticoccus</taxon>
    </lineage>
</organism>
<comment type="caution">
    <text evidence="2">The sequence shown here is derived from an EMBL/GenBank/DDBJ whole genome shotgun (WGS) entry which is preliminary data.</text>
</comment>
<dbReference type="PIRSF" id="PIRSF017082">
    <property type="entry name" value="YflP"/>
    <property type="match status" value="1"/>
</dbReference>
<dbReference type="Gene3D" id="3.40.190.10">
    <property type="entry name" value="Periplasmic binding protein-like II"/>
    <property type="match status" value="1"/>
</dbReference>
<dbReference type="PANTHER" id="PTHR42928:SF3">
    <property type="entry name" value="UPF0065 PROTEIN YFLP"/>
    <property type="match status" value="1"/>
</dbReference>
<gene>
    <name evidence="2" type="ORF">JCR33_20510</name>
</gene>
<dbReference type="AlphaFoldDB" id="A0A934IU55"/>
<proteinExistence type="inferred from homology"/>
<evidence type="ECO:0000313" key="2">
    <source>
        <dbReference type="EMBL" id="MBJ3778095.1"/>
    </source>
</evidence>
<dbReference type="Proteomes" id="UP000609531">
    <property type="component" value="Unassembled WGS sequence"/>
</dbReference>
<accession>A0A934IU55</accession>
<dbReference type="SUPFAM" id="SSF53850">
    <property type="entry name" value="Periplasmic binding protein-like II"/>
    <property type="match status" value="1"/>
</dbReference>
<name>A0A934IU55_9HYPH</name>
<protein>
    <submittedName>
        <fullName evidence="2">Tripartite tricarboxylate transporter substrate binding protein</fullName>
    </submittedName>
</protein>
<sequence>MGGLAIATPAHATDCIAPSDPGGGWDFTCRTVGRLLTETGIIDSPVQTTNVSGGTGAVAYARVASSRASDEDLLVATSSVAITQIAQGKYPGGTDMMRWLAMLGADVGVIVVPADSDLKTLDDFLDAIRENPSSMTVGGSSAAGGWDHLRLLMLTEEAGIEPDAYKGIRWVNFNSGSPAVTQMLGGQVRAVVTDIGEIGGFVQSGDIRILVAMSDEPIPAFSDAPTTASLGYEMTGYNWRGFYVGGDVSDEAYEKWVADLKALYDTPEWKEAAEANGLIPIWRGGEEFNAYVDEQAEQTEAISREIGVIK</sequence>
<evidence type="ECO:0000313" key="3">
    <source>
        <dbReference type="Proteomes" id="UP000609531"/>
    </source>
</evidence>
<keyword evidence="3" id="KW-1185">Reference proteome</keyword>
<dbReference type="Pfam" id="PF03401">
    <property type="entry name" value="TctC"/>
    <property type="match status" value="1"/>
</dbReference>
<dbReference type="Gene3D" id="3.40.190.150">
    <property type="entry name" value="Bordetella uptake gene, domain 1"/>
    <property type="match status" value="1"/>
</dbReference>
<evidence type="ECO:0000256" key="1">
    <source>
        <dbReference type="ARBA" id="ARBA00006987"/>
    </source>
</evidence>
<reference evidence="2" key="1">
    <citation type="submission" date="2020-12" db="EMBL/GenBank/DDBJ databases">
        <title>Bacterial taxonomy.</title>
        <authorList>
            <person name="Pan X."/>
        </authorList>
    </citation>
    <scope>NUCLEOTIDE SEQUENCE</scope>
    <source>
        <strain evidence="2">B2012</strain>
    </source>
</reference>
<dbReference type="PANTHER" id="PTHR42928">
    <property type="entry name" value="TRICARBOXYLATE-BINDING PROTEIN"/>
    <property type="match status" value="1"/>
</dbReference>
<comment type="similarity">
    <text evidence="1">Belongs to the UPF0065 (bug) family.</text>
</comment>
<dbReference type="InterPro" id="IPR042100">
    <property type="entry name" value="Bug_dom1"/>
</dbReference>
<dbReference type="InterPro" id="IPR005064">
    <property type="entry name" value="BUG"/>
</dbReference>
<dbReference type="EMBL" id="JAEKJA010000023">
    <property type="protein sequence ID" value="MBJ3778095.1"/>
    <property type="molecule type" value="Genomic_DNA"/>
</dbReference>